<dbReference type="PANTHER" id="PTHR21137">
    <property type="entry name" value="ODORANT RECEPTOR"/>
    <property type="match status" value="1"/>
</dbReference>
<evidence type="ECO:0000256" key="1">
    <source>
        <dbReference type="ARBA" id="ARBA00004651"/>
    </source>
</evidence>
<keyword evidence="12" id="KW-1185">Reference proteome</keyword>
<accession>A0A8R2HAK3</accession>
<keyword evidence="5 10" id="KW-0552">Olfaction</keyword>
<dbReference type="Pfam" id="PF02949">
    <property type="entry name" value="7tm_6"/>
    <property type="match status" value="1"/>
</dbReference>
<comment type="subcellular location">
    <subcellularLocation>
        <location evidence="1 10">Cell membrane</location>
        <topology evidence="1 10">Multi-pass membrane protein</topology>
    </subcellularLocation>
</comment>
<feature type="transmembrane region" description="Helical" evidence="10">
    <location>
        <begin position="77"/>
        <end position="98"/>
    </location>
</feature>
<dbReference type="InterPro" id="IPR004117">
    <property type="entry name" value="7tm6_olfct_rcpt"/>
</dbReference>
<evidence type="ECO:0000256" key="10">
    <source>
        <dbReference type="RuleBase" id="RU351113"/>
    </source>
</evidence>
<protein>
    <recommendedName>
        <fullName evidence="10">Odorant receptor</fullName>
    </recommendedName>
</protein>
<dbReference type="GO" id="GO:0004984">
    <property type="term" value="F:olfactory receptor activity"/>
    <property type="evidence" value="ECO:0007669"/>
    <property type="project" value="InterPro"/>
</dbReference>
<keyword evidence="8 10" id="KW-0675">Receptor</keyword>
<comment type="similarity">
    <text evidence="10">Belongs to the insect chemoreceptor superfamily. Heteromeric odorant receptor channel (TC 1.A.69) family.</text>
</comment>
<keyword evidence="6 10" id="KW-1133">Transmembrane helix</keyword>
<evidence type="ECO:0000256" key="8">
    <source>
        <dbReference type="ARBA" id="ARBA00023170"/>
    </source>
</evidence>
<dbReference type="AlphaFoldDB" id="A0A8R2HAK3"/>
<dbReference type="GO" id="GO:0005549">
    <property type="term" value="F:odorant binding"/>
    <property type="evidence" value="ECO:0007669"/>
    <property type="project" value="InterPro"/>
</dbReference>
<dbReference type="OrthoDB" id="6597368at2759"/>
<evidence type="ECO:0000256" key="6">
    <source>
        <dbReference type="ARBA" id="ARBA00022989"/>
    </source>
</evidence>
<reference evidence="11" key="2">
    <citation type="submission" date="2022-06" db="UniProtKB">
        <authorList>
            <consortium name="EnsemblMetazoa"/>
        </authorList>
    </citation>
    <scope>IDENTIFICATION</scope>
</reference>
<feature type="transmembrane region" description="Helical" evidence="10">
    <location>
        <begin position="131"/>
        <end position="153"/>
    </location>
</feature>
<feature type="transmembrane region" description="Helical" evidence="10">
    <location>
        <begin position="196"/>
        <end position="218"/>
    </location>
</feature>
<keyword evidence="7 10" id="KW-0472">Membrane</keyword>
<evidence type="ECO:0000256" key="4">
    <source>
        <dbReference type="ARBA" id="ARBA00022692"/>
    </source>
</evidence>
<evidence type="ECO:0000256" key="7">
    <source>
        <dbReference type="ARBA" id="ARBA00023136"/>
    </source>
</evidence>
<dbReference type="EnsemblMetazoa" id="XM_016807023.2">
    <property type="protein sequence ID" value="XP_016662512.2"/>
    <property type="gene ID" value="LOC103310274"/>
</dbReference>
<feature type="transmembrane region" description="Helical" evidence="10">
    <location>
        <begin position="299"/>
        <end position="323"/>
    </location>
</feature>
<dbReference type="GeneID" id="103310274"/>
<reference evidence="12" key="1">
    <citation type="submission" date="2010-06" db="EMBL/GenBank/DDBJ databases">
        <authorList>
            <person name="Jiang H."/>
            <person name="Abraham K."/>
            <person name="Ali S."/>
            <person name="Alsbrooks S.L."/>
            <person name="Anim B.N."/>
            <person name="Anosike U.S."/>
            <person name="Attaway T."/>
            <person name="Bandaranaike D.P."/>
            <person name="Battles P.K."/>
            <person name="Bell S.N."/>
            <person name="Bell A.V."/>
            <person name="Beltran B."/>
            <person name="Bickham C."/>
            <person name="Bustamante Y."/>
            <person name="Caleb T."/>
            <person name="Canada A."/>
            <person name="Cardenas V."/>
            <person name="Carter K."/>
            <person name="Chacko J."/>
            <person name="Chandrabose M.N."/>
            <person name="Chavez D."/>
            <person name="Chavez A."/>
            <person name="Chen L."/>
            <person name="Chu H.-S."/>
            <person name="Claassen K.J."/>
            <person name="Cockrell R."/>
            <person name="Collins M."/>
            <person name="Cooper J.A."/>
            <person name="Cree A."/>
            <person name="Curry S.M."/>
            <person name="Da Y."/>
            <person name="Dao M.D."/>
            <person name="Das B."/>
            <person name="Davila M.-L."/>
            <person name="Davy-Carroll L."/>
            <person name="Denson S."/>
            <person name="Dinh H."/>
            <person name="Ebong V.E."/>
            <person name="Edwards J.R."/>
            <person name="Egan A."/>
            <person name="El-Daye J."/>
            <person name="Escobedo L."/>
            <person name="Fernandez S."/>
            <person name="Fernando P.R."/>
            <person name="Flagg N."/>
            <person name="Forbes L.D."/>
            <person name="Fowler R.G."/>
            <person name="Fu Q."/>
            <person name="Gabisi R.A."/>
            <person name="Ganer J."/>
            <person name="Garbino Pronczuk A."/>
            <person name="Garcia R.M."/>
            <person name="Garner T."/>
            <person name="Garrett T.E."/>
            <person name="Gonzalez D.A."/>
            <person name="Hamid H."/>
            <person name="Hawkins E.S."/>
            <person name="Hirani K."/>
            <person name="Hogues M.E."/>
            <person name="Hollins B."/>
            <person name="Hsiao C.-H."/>
            <person name="Jabil R."/>
            <person name="James M.L."/>
            <person name="Jhangiani S.N."/>
            <person name="Johnson B."/>
            <person name="Johnson Q."/>
            <person name="Joshi V."/>
            <person name="Kalu J.B."/>
            <person name="Kam C."/>
            <person name="Kashfia A."/>
            <person name="Keebler J."/>
            <person name="Kisamo H."/>
            <person name="Kovar C.L."/>
            <person name="Lago L.A."/>
            <person name="Lai C.-Y."/>
            <person name="Laidlaw J."/>
            <person name="Lara F."/>
            <person name="Le T.-K."/>
            <person name="Lee S.L."/>
            <person name="Legall F.H."/>
            <person name="Lemon S.J."/>
            <person name="Lewis L.R."/>
            <person name="Li B."/>
            <person name="Liu Y."/>
            <person name="Liu Y.-S."/>
            <person name="Lopez J."/>
            <person name="Lozado R.J."/>
            <person name="Lu J."/>
            <person name="Madu R.C."/>
            <person name="Maheshwari M."/>
            <person name="Maheshwari R."/>
            <person name="Malloy K."/>
            <person name="Martinez E."/>
            <person name="Mathew T."/>
            <person name="Mercado I.C."/>
            <person name="Mercado C."/>
            <person name="Meyer B."/>
            <person name="Montgomery K."/>
            <person name="Morgan M.B."/>
            <person name="Munidasa M."/>
            <person name="Nazareth L.V."/>
            <person name="Nelson J."/>
            <person name="Ng B.M."/>
            <person name="Nguyen N.B."/>
            <person name="Nguyen P.Q."/>
            <person name="Nguyen T."/>
            <person name="Obregon M."/>
            <person name="Okwuonu G.O."/>
            <person name="Onwere C.G."/>
            <person name="Orozco G."/>
            <person name="Parra A."/>
            <person name="Patel S."/>
            <person name="Patil S."/>
            <person name="Perez A."/>
            <person name="Perez Y."/>
            <person name="Pham C."/>
            <person name="Primus E.L."/>
            <person name="Pu L.-L."/>
            <person name="Puazo M."/>
            <person name="Qin X."/>
            <person name="Quiroz J.B."/>
            <person name="Reese J."/>
            <person name="Richards S."/>
            <person name="Rives C.M."/>
            <person name="Robberts R."/>
            <person name="Ruiz S.J."/>
            <person name="Ruiz M.J."/>
            <person name="Santibanez J."/>
            <person name="Schneider B.W."/>
            <person name="Sisson I."/>
            <person name="Smith M."/>
            <person name="Sodergren E."/>
            <person name="Song X.-Z."/>
            <person name="Song B.B."/>
            <person name="Summersgill H."/>
            <person name="Thelus R."/>
            <person name="Thornton R.D."/>
            <person name="Trejos Z.Y."/>
            <person name="Usmani K."/>
            <person name="Vattathil S."/>
            <person name="Villasana D."/>
            <person name="Walker D.L."/>
            <person name="Wang S."/>
            <person name="Wang K."/>
            <person name="White C.S."/>
            <person name="Williams A.C."/>
            <person name="Williamson J."/>
            <person name="Wilson K."/>
            <person name="Woghiren I.O."/>
            <person name="Woodworth J.R."/>
            <person name="Worley K.C."/>
            <person name="Wright R.A."/>
            <person name="Wu W."/>
            <person name="Young L."/>
            <person name="Zhang L."/>
            <person name="Zhang J."/>
            <person name="Zhu Y."/>
            <person name="Muzny D.M."/>
            <person name="Weinstock G."/>
            <person name="Gibbs R.A."/>
        </authorList>
    </citation>
    <scope>NUCLEOTIDE SEQUENCE [LARGE SCALE GENOMIC DNA]</scope>
    <source>
        <strain evidence="12">LSR1</strain>
    </source>
</reference>
<feature type="transmembrane region" description="Helical" evidence="10">
    <location>
        <begin position="404"/>
        <end position="425"/>
    </location>
</feature>
<dbReference type="KEGG" id="api:103310274"/>
<evidence type="ECO:0000256" key="5">
    <source>
        <dbReference type="ARBA" id="ARBA00022725"/>
    </source>
</evidence>
<evidence type="ECO:0000256" key="2">
    <source>
        <dbReference type="ARBA" id="ARBA00022475"/>
    </source>
</evidence>
<name>A0A8R2HAK3_ACYPI</name>
<feature type="transmembrane region" description="Helical" evidence="10">
    <location>
        <begin position="335"/>
        <end position="353"/>
    </location>
</feature>
<sequence length="431" mass="49273">MTTTPRVTELTAPASEDLTIVDNRLFKAICLHQILDPTKGGNRYYRLAFMVVMWVSLSVQIIQLVGLYFAVNDLQRFAFTTTVIFNALLCLSKGYVLVVNADRLRASLEVARYEFTSCGARNQRLVRRSRAVLSTILRTFAVLSWVTCFIWALTPLFAMDEYLQVTNADGTVSRYRVTIYNVWLPVPATVYNETTVWSLVYAVEVIACFVNVFSWLLFDSYVVTMCFTFNAQFRTVSASCTTIGHHSDSFRSPPPHAPEGTNDDNNTFNCYDELINRIKDNQSIIKIYDDFFEILQPAILFQIIGGSYSVITLIFLTSLTYLMGFSIISIPVLKVFFGFLSVTFELFLYCYVFNHIETEKCNMNFGLYSSNWTAMDLKFKKTLLFAMNTNSSHRRVMKVTPMSIINLEMFANVMNMSYSIVSVLLNSRVQK</sequence>
<proteinExistence type="inferred from homology"/>
<dbReference type="GO" id="GO:0005886">
    <property type="term" value="C:plasma membrane"/>
    <property type="evidence" value="ECO:0007669"/>
    <property type="project" value="UniProtKB-SubCell"/>
</dbReference>
<dbReference type="Proteomes" id="UP000007819">
    <property type="component" value="Chromosome A1"/>
</dbReference>
<evidence type="ECO:0000313" key="11">
    <source>
        <dbReference type="EnsemblMetazoa" id="XP_016662512.2"/>
    </source>
</evidence>
<feature type="transmembrane region" description="Helical" evidence="10">
    <location>
        <begin position="47"/>
        <end position="71"/>
    </location>
</feature>
<evidence type="ECO:0000313" key="12">
    <source>
        <dbReference type="Proteomes" id="UP000007819"/>
    </source>
</evidence>
<keyword evidence="2" id="KW-1003">Cell membrane</keyword>
<dbReference type="RefSeq" id="XP_016662512.2">
    <property type="nucleotide sequence ID" value="XM_016807023.2"/>
</dbReference>
<dbReference type="GO" id="GO:0007165">
    <property type="term" value="P:signal transduction"/>
    <property type="evidence" value="ECO:0007669"/>
    <property type="project" value="UniProtKB-KW"/>
</dbReference>
<keyword evidence="4 10" id="KW-0812">Transmembrane</keyword>
<dbReference type="PANTHER" id="PTHR21137:SF35">
    <property type="entry name" value="ODORANT RECEPTOR 19A-RELATED"/>
    <property type="match status" value="1"/>
</dbReference>
<keyword evidence="3 10" id="KW-0716">Sensory transduction</keyword>
<evidence type="ECO:0000256" key="3">
    <source>
        <dbReference type="ARBA" id="ARBA00022606"/>
    </source>
</evidence>
<organism evidence="11 12">
    <name type="scientific">Acyrthosiphon pisum</name>
    <name type="common">Pea aphid</name>
    <dbReference type="NCBI Taxonomy" id="7029"/>
    <lineage>
        <taxon>Eukaryota</taxon>
        <taxon>Metazoa</taxon>
        <taxon>Ecdysozoa</taxon>
        <taxon>Arthropoda</taxon>
        <taxon>Hexapoda</taxon>
        <taxon>Insecta</taxon>
        <taxon>Pterygota</taxon>
        <taxon>Neoptera</taxon>
        <taxon>Paraneoptera</taxon>
        <taxon>Hemiptera</taxon>
        <taxon>Sternorrhyncha</taxon>
        <taxon>Aphidomorpha</taxon>
        <taxon>Aphidoidea</taxon>
        <taxon>Aphididae</taxon>
        <taxon>Macrosiphini</taxon>
        <taxon>Acyrthosiphon</taxon>
    </lineage>
</organism>
<keyword evidence="9 10" id="KW-0807">Transducer</keyword>
<evidence type="ECO:0000256" key="9">
    <source>
        <dbReference type="ARBA" id="ARBA00023224"/>
    </source>
</evidence>